<dbReference type="SUPFAM" id="SSF47413">
    <property type="entry name" value="lambda repressor-like DNA-binding domains"/>
    <property type="match status" value="1"/>
</dbReference>
<sequence>MAMPSHLWVNGLWERINDEIWKQNKTKAGIAERCGFERKLLNGDCNISLTNLAKLCKELNVSADYLLFGK</sequence>
<dbReference type="PROSITE" id="PS50943">
    <property type="entry name" value="HTH_CROC1"/>
    <property type="match status" value="1"/>
</dbReference>
<organism evidence="2 3">
    <name type="scientific">Parablautia intestinalis</name>
    <dbReference type="NCBI Taxonomy" id="2320100"/>
    <lineage>
        <taxon>Bacteria</taxon>
        <taxon>Bacillati</taxon>
        <taxon>Bacillota</taxon>
        <taxon>Clostridia</taxon>
        <taxon>Lachnospirales</taxon>
        <taxon>Lachnospiraceae</taxon>
        <taxon>Parablautia</taxon>
    </lineage>
</organism>
<comment type="caution">
    <text evidence="2">The sequence shown here is derived from an EMBL/GenBank/DDBJ whole genome shotgun (WGS) entry which is preliminary data.</text>
</comment>
<dbReference type="OrthoDB" id="9814553at2"/>
<accession>A0A3A9A8B8</accession>
<gene>
    <name evidence="2" type="ORF">D7V94_20175</name>
</gene>
<dbReference type="EMBL" id="RAYQ01000034">
    <property type="protein sequence ID" value="RKI87882.1"/>
    <property type="molecule type" value="Genomic_DNA"/>
</dbReference>
<dbReference type="RefSeq" id="WP_120472103.1">
    <property type="nucleotide sequence ID" value="NZ_RAYQ01000034.1"/>
</dbReference>
<dbReference type="Gene3D" id="1.10.260.40">
    <property type="entry name" value="lambda repressor-like DNA-binding domains"/>
    <property type="match status" value="1"/>
</dbReference>
<reference evidence="2 3" key="1">
    <citation type="submission" date="2018-09" db="EMBL/GenBank/DDBJ databases">
        <title>Murine metabolic-syndrome-specific gut microbial biobank.</title>
        <authorList>
            <person name="Liu C."/>
        </authorList>
    </citation>
    <scope>NUCLEOTIDE SEQUENCE [LARGE SCALE GENOMIC DNA]</scope>
    <source>
        <strain evidence="2 3">0.1xD8-82</strain>
    </source>
</reference>
<protein>
    <submittedName>
        <fullName evidence="2">XRE family transcriptional regulator</fullName>
    </submittedName>
</protein>
<evidence type="ECO:0000313" key="2">
    <source>
        <dbReference type="EMBL" id="RKI87882.1"/>
    </source>
</evidence>
<dbReference type="AlphaFoldDB" id="A0A3A9A8B8"/>
<evidence type="ECO:0000259" key="1">
    <source>
        <dbReference type="PROSITE" id="PS50943"/>
    </source>
</evidence>
<dbReference type="InterPro" id="IPR001387">
    <property type="entry name" value="Cro/C1-type_HTH"/>
</dbReference>
<name>A0A3A9A8B8_9FIRM</name>
<feature type="domain" description="HTH cro/C1-type" evidence="1">
    <location>
        <begin position="39"/>
        <end position="66"/>
    </location>
</feature>
<dbReference type="InterPro" id="IPR010982">
    <property type="entry name" value="Lambda_DNA-bd_dom_sf"/>
</dbReference>
<proteinExistence type="predicted"/>
<evidence type="ECO:0000313" key="3">
    <source>
        <dbReference type="Proteomes" id="UP000280696"/>
    </source>
</evidence>
<dbReference type="CDD" id="cd00093">
    <property type="entry name" value="HTH_XRE"/>
    <property type="match status" value="1"/>
</dbReference>
<keyword evidence="3" id="KW-1185">Reference proteome</keyword>
<dbReference type="Proteomes" id="UP000280696">
    <property type="component" value="Unassembled WGS sequence"/>
</dbReference>
<dbReference type="GO" id="GO:0003677">
    <property type="term" value="F:DNA binding"/>
    <property type="evidence" value="ECO:0007669"/>
    <property type="project" value="InterPro"/>
</dbReference>